<dbReference type="AlphaFoldDB" id="A0AA49JB80"/>
<dbReference type="Gene3D" id="3.40.30.10">
    <property type="entry name" value="Glutaredoxin"/>
    <property type="match status" value="1"/>
</dbReference>
<reference evidence="4" key="1">
    <citation type="journal article" date="2023" name="Comput. Struct. Biotechnol. J.">
        <title>Discovery of a novel marine Bacteroidetes with a rich repertoire of carbohydrate-active enzymes.</title>
        <authorList>
            <person name="Chen B."/>
            <person name="Liu G."/>
            <person name="Chen Q."/>
            <person name="Wang H."/>
            <person name="Liu L."/>
            <person name="Tang K."/>
        </authorList>
    </citation>
    <scope>NUCLEOTIDE SEQUENCE</scope>
    <source>
        <strain evidence="4">TK19036</strain>
    </source>
</reference>
<dbReference type="SUPFAM" id="SSF52833">
    <property type="entry name" value="Thioredoxin-like"/>
    <property type="match status" value="1"/>
</dbReference>
<dbReference type="InterPro" id="IPR012336">
    <property type="entry name" value="Thioredoxin-like_fold"/>
</dbReference>
<dbReference type="PROSITE" id="PS00194">
    <property type="entry name" value="THIOREDOXIN_1"/>
    <property type="match status" value="1"/>
</dbReference>
<evidence type="ECO:0000313" key="4">
    <source>
        <dbReference type="EMBL" id="WKN34328.1"/>
    </source>
</evidence>
<keyword evidence="1" id="KW-0732">Signal</keyword>
<reference evidence="4" key="2">
    <citation type="journal article" date="2024" name="Antonie Van Leeuwenhoek">
        <title>Roseihalotalea indica gen. nov., sp. nov., a halophilic Bacteroidetes from mesopelagic Southwest Indian Ocean with higher carbohydrate metabolic potential.</title>
        <authorList>
            <person name="Chen B."/>
            <person name="Zhang M."/>
            <person name="Lin D."/>
            <person name="Ye J."/>
            <person name="Tang K."/>
        </authorList>
    </citation>
    <scope>NUCLEOTIDE SEQUENCE</scope>
    <source>
        <strain evidence="4">TK19036</strain>
    </source>
</reference>
<dbReference type="Pfam" id="PF13098">
    <property type="entry name" value="Thioredoxin_2"/>
    <property type="match status" value="1"/>
</dbReference>
<dbReference type="InterPro" id="IPR051099">
    <property type="entry name" value="AGR/TXD"/>
</dbReference>
<proteinExistence type="predicted"/>
<accession>A0AA49JB80</accession>
<dbReference type="PANTHER" id="PTHR15337">
    <property type="entry name" value="ANTERIOR GRADIENT PROTEIN-RELATED"/>
    <property type="match status" value="1"/>
</dbReference>
<organism evidence="4">
    <name type="scientific">Roseihalotalea indica</name>
    <dbReference type="NCBI Taxonomy" id="2867963"/>
    <lineage>
        <taxon>Bacteria</taxon>
        <taxon>Pseudomonadati</taxon>
        <taxon>Bacteroidota</taxon>
        <taxon>Cytophagia</taxon>
        <taxon>Cytophagales</taxon>
        <taxon>Catalimonadaceae</taxon>
        <taxon>Roseihalotalea</taxon>
    </lineage>
</organism>
<gene>
    <name evidence="4" type="ORF">K4G66_18275</name>
</gene>
<keyword evidence="2" id="KW-0676">Redox-active center</keyword>
<feature type="domain" description="Thioredoxin" evidence="3">
    <location>
        <begin position="16"/>
        <end position="161"/>
    </location>
</feature>
<dbReference type="EMBL" id="CP120682">
    <property type="protein sequence ID" value="WKN34328.1"/>
    <property type="molecule type" value="Genomic_DNA"/>
</dbReference>
<protein>
    <submittedName>
        <fullName evidence="4">Thioredoxin family protein</fullName>
    </submittedName>
</protein>
<evidence type="ECO:0000256" key="2">
    <source>
        <dbReference type="ARBA" id="ARBA00023284"/>
    </source>
</evidence>
<dbReference type="InterPro" id="IPR013766">
    <property type="entry name" value="Thioredoxin_domain"/>
</dbReference>
<name>A0AA49JB80_9BACT</name>
<dbReference type="InterPro" id="IPR017937">
    <property type="entry name" value="Thioredoxin_CS"/>
</dbReference>
<dbReference type="PROSITE" id="PS51352">
    <property type="entry name" value="THIOREDOXIN_2"/>
    <property type="match status" value="1"/>
</dbReference>
<evidence type="ECO:0000259" key="3">
    <source>
        <dbReference type="PROSITE" id="PS51352"/>
    </source>
</evidence>
<evidence type="ECO:0000256" key="1">
    <source>
        <dbReference type="ARBA" id="ARBA00022729"/>
    </source>
</evidence>
<dbReference type="PANTHER" id="PTHR15337:SF11">
    <property type="entry name" value="THIOREDOXIN DOMAIN-CONTAINING PROTEIN"/>
    <property type="match status" value="1"/>
</dbReference>
<dbReference type="InterPro" id="IPR036249">
    <property type="entry name" value="Thioredoxin-like_sf"/>
</dbReference>
<sequence length="166" mass="18965">MKDYLIKPLGIFAGLALLFLGVTSFTNTDIATSETEDEKKINWLTIEEAQELSKDNPKKVIMDVYTDWCGWCKKMDKTTFADEQVVEFVNENFYAVKLKADSNDKVSFKGQEFTKGELARALRVTGYPTIVFFDESFARFQPISGFRPAEDFLKLLESFHQAEASQ</sequence>